<evidence type="ECO:0000313" key="2">
    <source>
        <dbReference type="Proteomes" id="UP001597045"/>
    </source>
</evidence>
<gene>
    <name evidence="1" type="ORF">ACFQ1S_35355</name>
</gene>
<dbReference type="InterPro" id="IPR004665">
    <property type="entry name" value="Term_rho"/>
</dbReference>
<sequence length="135" mass="14601">MSNEKLNALSGAGVSIWLDDLSRERLNSGNLAELIRDWNVVGVTTNPTIFATALVETGSAGDSVIFEEFKGTGNAELKLDRKIADKRTFPAVDVDQSSTRKEDLLLSPDELYDLSHRTGATKGDNRFDVDGGIGT</sequence>
<feature type="non-terminal residue" evidence="1">
    <location>
        <position position="135"/>
    </location>
</feature>
<organism evidence="1 2">
    <name type="scientific">Kibdelosporangium lantanae</name>
    <dbReference type="NCBI Taxonomy" id="1497396"/>
    <lineage>
        <taxon>Bacteria</taxon>
        <taxon>Bacillati</taxon>
        <taxon>Actinomycetota</taxon>
        <taxon>Actinomycetes</taxon>
        <taxon>Pseudonocardiales</taxon>
        <taxon>Pseudonocardiaceae</taxon>
        <taxon>Kibdelosporangium</taxon>
    </lineage>
</organism>
<accession>A0ABW3MIC4</accession>
<dbReference type="PANTHER" id="PTHR46425">
    <property type="entry name" value="TRANSCRIPTION TERMINATION FACTOR RHO"/>
    <property type="match status" value="1"/>
</dbReference>
<dbReference type="SUPFAM" id="SSF52540">
    <property type="entry name" value="P-loop containing nucleoside triphosphate hydrolases"/>
    <property type="match status" value="1"/>
</dbReference>
<dbReference type="EMBL" id="JBHTIS010002834">
    <property type="protein sequence ID" value="MFD1050432.1"/>
    <property type="molecule type" value="Genomic_DNA"/>
</dbReference>
<dbReference type="Proteomes" id="UP001597045">
    <property type="component" value="Unassembled WGS sequence"/>
</dbReference>
<proteinExistence type="predicted"/>
<dbReference type="InterPro" id="IPR027417">
    <property type="entry name" value="P-loop_NTPase"/>
</dbReference>
<dbReference type="Gene3D" id="3.40.50.300">
    <property type="entry name" value="P-loop containing nucleotide triphosphate hydrolases"/>
    <property type="match status" value="1"/>
</dbReference>
<reference evidence="2" key="1">
    <citation type="journal article" date="2019" name="Int. J. Syst. Evol. Microbiol.">
        <title>The Global Catalogue of Microorganisms (GCM) 10K type strain sequencing project: providing services to taxonomists for standard genome sequencing and annotation.</title>
        <authorList>
            <consortium name="The Broad Institute Genomics Platform"/>
            <consortium name="The Broad Institute Genome Sequencing Center for Infectious Disease"/>
            <person name="Wu L."/>
            <person name="Ma J."/>
        </authorList>
    </citation>
    <scope>NUCLEOTIDE SEQUENCE [LARGE SCALE GENOMIC DNA]</scope>
    <source>
        <strain evidence="2">JCM 31486</strain>
    </source>
</reference>
<evidence type="ECO:0000313" key="1">
    <source>
        <dbReference type="EMBL" id="MFD1050432.1"/>
    </source>
</evidence>
<keyword evidence="2" id="KW-1185">Reference proteome</keyword>
<name>A0ABW3MIC4_9PSEU</name>
<protein>
    <recommendedName>
        <fullName evidence="3">Transaldolase</fullName>
    </recommendedName>
</protein>
<dbReference type="InterPro" id="IPR018225">
    <property type="entry name" value="Transaldolase_AS"/>
</dbReference>
<dbReference type="PANTHER" id="PTHR46425:SF1">
    <property type="entry name" value="TRANSCRIPTION TERMINATION FACTOR RHO"/>
    <property type="match status" value="1"/>
</dbReference>
<comment type="caution">
    <text evidence="1">The sequence shown here is derived from an EMBL/GenBank/DDBJ whole genome shotgun (WGS) entry which is preliminary data.</text>
</comment>
<dbReference type="PROSITE" id="PS01054">
    <property type="entry name" value="TRANSALDOLASE_1"/>
    <property type="match status" value="1"/>
</dbReference>
<evidence type="ECO:0008006" key="3">
    <source>
        <dbReference type="Google" id="ProtNLM"/>
    </source>
</evidence>